<sequence length="69" mass="7709">MKRVVLVVVGGYVLIAAGNRVAEHFGARRCGCAEDCWCRRPGLSLFRWVFPWGHRSAPSAQEKAHLDLT</sequence>
<evidence type="ECO:0000313" key="1">
    <source>
        <dbReference type="EMBL" id="MFC5494620.1"/>
    </source>
</evidence>
<accession>A0ABW0N3W6</accession>
<keyword evidence="2" id="KW-1185">Reference proteome</keyword>
<dbReference type="EMBL" id="JBHSMD010000005">
    <property type="protein sequence ID" value="MFC5494620.1"/>
    <property type="molecule type" value="Genomic_DNA"/>
</dbReference>
<name>A0ABW0N3W6_9ACTN</name>
<organism evidence="1 2">
    <name type="scientific">Nocardioides caricicola</name>
    <dbReference type="NCBI Taxonomy" id="634770"/>
    <lineage>
        <taxon>Bacteria</taxon>
        <taxon>Bacillati</taxon>
        <taxon>Actinomycetota</taxon>
        <taxon>Actinomycetes</taxon>
        <taxon>Propionibacteriales</taxon>
        <taxon>Nocardioidaceae</taxon>
        <taxon>Nocardioides</taxon>
    </lineage>
</organism>
<comment type="caution">
    <text evidence="1">The sequence shown here is derived from an EMBL/GenBank/DDBJ whole genome shotgun (WGS) entry which is preliminary data.</text>
</comment>
<gene>
    <name evidence="1" type="ORF">ACFPKY_16005</name>
</gene>
<protein>
    <submittedName>
        <fullName evidence="1">Uncharacterized protein</fullName>
    </submittedName>
</protein>
<dbReference type="RefSeq" id="WP_345170597.1">
    <property type="nucleotide sequence ID" value="NZ_BAABFQ010000001.1"/>
</dbReference>
<evidence type="ECO:0000313" key="2">
    <source>
        <dbReference type="Proteomes" id="UP001595956"/>
    </source>
</evidence>
<reference evidence="2" key="1">
    <citation type="journal article" date="2019" name="Int. J. Syst. Evol. Microbiol.">
        <title>The Global Catalogue of Microorganisms (GCM) 10K type strain sequencing project: providing services to taxonomists for standard genome sequencing and annotation.</title>
        <authorList>
            <consortium name="The Broad Institute Genomics Platform"/>
            <consortium name="The Broad Institute Genome Sequencing Center for Infectious Disease"/>
            <person name="Wu L."/>
            <person name="Ma J."/>
        </authorList>
    </citation>
    <scope>NUCLEOTIDE SEQUENCE [LARGE SCALE GENOMIC DNA]</scope>
    <source>
        <strain evidence="2">KACC 13778</strain>
    </source>
</reference>
<proteinExistence type="predicted"/>
<dbReference type="Proteomes" id="UP001595956">
    <property type="component" value="Unassembled WGS sequence"/>
</dbReference>